<dbReference type="PROSITE" id="PS01066">
    <property type="entry name" value="UPP_SYNTHASE"/>
    <property type="match status" value="1"/>
</dbReference>
<dbReference type="AlphaFoldDB" id="A0A3E0WRS4"/>
<feature type="active site" description="Proton acceptor" evidence="2">
    <location>
        <position position="70"/>
    </location>
</feature>
<name>A0A3E0WRS4_9GAMM</name>
<dbReference type="PANTHER" id="PTHR10291:SF0">
    <property type="entry name" value="DEHYDRODOLICHYL DIPHOSPHATE SYNTHASE 2"/>
    <property type="match status" value="1"/>
</dbReference>
<dbReference type="Proteomes" id="UP000256763">
    <property type="component" value="Unassembled WGS sequence"/>
</dbReference>
<dbReference type="PANTHER" id="PTHR10291">
    <property type="entry name" value="DEHYDRODOLICHYL DIPHOSPHATE SYNTHASE FAMILY MEMBER"/>
    <property type="match status" value="1"/>
</dbReference>
<keyword evidence="2" id="KW-0573">Peptidoglycan synthesis</keyword>
<organism evidence="3 4">
    <name type="scientific">Alkalilimnicola ehrlichii</name>
    <dbReference type="NCBI Taxonomy" id="351052"/>
    <lineage>
        <taxon>Bacteria</taxon>
        <taxon>Pseudomonadati</taxon>
        <taxon>Pseudomonadota</taxon>
        <taxon>Gammaproteobacteria</taxon>
        <taxon>Chromatiales</taxon>
        <taxon>Ectothiorhodospiraceae</taxon>
        <taxon>Alkalilimnicola</taxon>
    </lineage>
</organism>
<feature type="binding site" evidence="2">
    <location>
        <position position="39"/>
    </location>
    <ligand>
        <name>substrate</name>
    </ligand>
</feature>
<feature type="binding site" evidence="2">
    <location>
        <position position="35"/>
    </location>
    <ligand>
        <name>substrate</name>
    </ligand>
</feature>
<keyword evidence="2" id="KW-0133">Cell shape</keyword>
<keyword evidence="2" id="KW-0460">Magnesium</keyword>
<keyword evidence="2" id="KW-0479">Metal-binding</keyword>
<accession>A0A3E0WRS4</accession>
<dbReference type="SUPFAM" id="SSF64005">
    <property type="entry name" value="Undecaprenyl diphosphate synthase"/>
    <property type="match status" value="1"/>
</dbReference>
<feature type="binding site" evidence="2">
    <location>
        <begin position="196"/>
        <end position="198"/>
    </location>
    <ligand>
        <name>substrate</name>
    </ligand>
</feature>
<comment type="catalytic activity">
    <reaction evidence="2">
        <text>8 isopentenyl diphosphate + (2E,6E)-farnesyl diphosphate = di-trans,octa-cis-undecaprenyl diphosphate + 8 diphosphate</text>
        <dbReference type="Rhea" id="RHEA:27551"/>
        <dbReference type="ChEBI" id="CHEBI:33019"/>
        <dbReference type="ChEBI" id="CHEBI:58405"/>
        <dbReference type="ChEBI" id="CHEBI:128769"/>
        <dbReference type="ChEBI" id="CHEBI:175763"/>
        <dbReference type="EC" id="2.5.1.31"/>
    </reaction>
</comment>
<feature type="binding site" evidence="2">
    <location>
        <position position="22"/>
    </location>
    <ligand>
        <name>Mg(2+)</name>
        <dbReference type="ChEBI" id="CHEBI:18420"/>
    </ligand>
</feature>
<feature type="binding site" evidence="2">
    <location>
        <begin position="23"/>
        <end position="26"/>
    </location>
    <ligand>
        <name>substrate</name>
    </ligand>
</feature>
<dbReference type="EMBL" id="NFZW01000014">
    <property type="protein sequence ID" value="RFA34851.1"/>
    <property type="molecule type" value="Genomic_DNA"/>
</dbReference>
<feature type="active site" evidence="2">
    <location>
        <position position="22"/>
    </location>
</feature>
<evidence type="ECO:0000313" key="3">
    <source>
        <dbReference type="EMBL" id="RFA34851.1"/>
    </source>
</evidence>
<comment type="subunit">
    <text evidence="2">Homodimer.</text>
</comment>
<dbReference type="HAMAP" id="MF_01139">
    <property type="entry name" value="ISPT"/>
    <property type="match status" value="1"/>
</dbReference>
<dbReference type="InterPro" id="IPR018520">
    <property type="entry name" value="UPP_synth-like_CS"/>
</dbReference>
<dbReference type="GO" id="GO:0016094">
    <property type="term" value="P:polyprenol biosynthetic process"/>
    <property type="evidence" value="ECO:0007669"/>
    <property type="project" value="TreeGrafter"/>
</dbReference>
<evidence type="ECO:0000313" key="4">
    <source>
        <dbReference type="Proteomes" id="UP000256763"/>
    </source>
</evidence>
<evidence type="ECO:0000256" key="1">
    <source>
        <dbReference type="ARBA" id="ARBA00022679"/>
    </source>
</evidence>
<feature type="binding site" evidence="2">
    <location>
        <position position="27"/>
    </location>
    <ligand>
        <name>substrate</name>
    </ligand>
</feature>
<evidence type="ECO:0000256" key="2">
    <source>
        <dbReference type="HAMAP-Rule" id="MF_01139"/>
    </source>
</evidence>
<keyword evidence="4" id="KW-1185">Reference proteome</keyword>
<dbReference type="GO" id="GO:0071555">
    <property type="term" value="P:cell wall organization"/>
    <property type="evidence" value="ECO:0007669"/>
    <property type="project" value="UniProtKB-KW"/>
</dbReference>
<dbReference type="GO" id="GO:0008360">
    <property type="term" value="P:regulation of cell shape"/>
    <property type="evidence" value="ECO:0007669"/>
    <property type="project" value="UniProtKB-KW"/>
</dbReference>
<comment type="caution">
    <text evidence="3">The sequence shown here is derived from an EMBL/GenBank/DDBJ whole genome shotgun (WGS) entry which is preliminary data.</text>
</comment>
<dbReference type="Gene3D" id="3.40.1180.10">
    <property type="entry name" value="Decaprenyl diphosphate synthase-like"/>
    <property type="match status" value="1"/>
</dbReference>
<dbReference type="InterPro" id="IPR036424">
    <property type="entry name" value="UPP_synth-like_sf"/>
</dbReference>
<dbReference type="NCBIfam" id="NF011405">
    <property type="entry name" value="PRK14830.1"/>
    <property type="match status" value="1"/>
</dbReference>
<gene>
    <name evidence="2" type="primary">uppS</name>
    <name evidence="3" type="ORF">CAL65_14200</name>
</gene>
<feature type="binding site" evidence="2">
    <location>
        <position position="190"/>
    </location>
    <ligand>
        <name>substrate</name>
    </ligand>
</feature>
<comment type="cofactor">
    <cofactor evidence="2">
        <name>Mg(2+)</name>
        <dbReference type="ChEBI" id="CHEBI:18420"/>
    </cofactor>
    <text evidence="2">Binds 2 magnesium ions per subunit.</text>
</comment>
<dbReference type="InterPro" id="IPR001441">
    <property type="entry name" value="UPP_synth-like"/>
</dbReference>
<dbReference type="GO" id="GO:0005829">
    <property type="term" value="C:cytosol"/>
    <property type="evidence" value="ECO:0007669"/>
    <property type="project" value="TreeGrafter"/>
</dbReference>
<comment type="similarity">
    <text evidence="2">Belongs to the UPP synthase family.</text>
</comment>
<dbReference type="GO" id="GO:0009252">
    <property type="term" value="P:peptidoglycan biosynthetic process"/>
    <property type="evidence" value="ECO:0007669"/>
    <property type="project" value="UniProtKB-UniRule"/>
</dbReference>
<dbReference type="CDD" id="cd00475">
    <property type="entry name" value="Cis_IPPS"/>
    <property type="match status" value="1"/>
</dbReference>
<dbReference type="NCBIfam" id="TIGR00055">
    <property type="entry name" value="uppS"/>
    <property type="match status" value="1"/>
</dbReference>
<feature type="binding site" evidence="2">
    <location>
        <position position="71"/>
    </location>
    <ligand>
        <name>substrate</name>
    </ligand>
</feature>
<sequence length="248" mass="27890">MSTAGTASKYEPLPRHVAIIMDGNGRWATARSLPRHAGHREGVHSVRAVVEACAREGVKTLSLFAFSSENWQRPKTEVSVLMGLFLRTLEKEATRLAENNIRLRLIGDLTRFPNRLQKQIAKAERITAQANGMTLVIAASYGGRWDIANAARRLAEDVAAGRRDPASIDADSFGNYVSLNDLPEPDLFIRTGGERRISNFLLWQLAYTELYFSDVLWPDFREDDLRAALADFATRQRRFGKVSEQLEQ</sequence>
<feature type="binding site" evidence="2">
    <location>
        <position position="73"/>
    </location>
    <ligand>
        <name>substrate</name>
    </ligand>
</feature>
<protein>
    <recommendedName>
        <fullName evidence="2">Ditrans,polycis-undecaprenyl-diphosphate synthase ((2E,6E)-farnesyl-diphosphate specific)</fullName>
        <ecNumber evidence="2">2.5.1.31</ecNumber>
    </recommendedName>
    <alternativeName>
        <fullName evidence="2">Ditrans,polycis-undecaprenylcistransferase</fullName>
    </alternativeName>
    <alternativeName>
        <fullName evidence="2">Undecaprenyl diphosphate synthase</fullName>
        <shortName evidence="2">UDS</shortName>
    </alternativeName>
    <alternativeName>
        <fullName evidence="2">Undecaprenyl pyrophosphate synthase</fullName>
        <shortName evidence="2">UPP synthase</shortName>
    </alternativeName>
</protein>
<reference evidence="4" key="1">
    <citation type="submission" date="2017-05" db="EMBL/GenBank/DDBJ databases">
        <authorList>
            <person name="Sharma S."/>
            <person name="Sidhu C."/>
            <person name="Pinnaka A.K."/>
        </authorList>
    </citation>
    <scope>NUCLEOTIDE SEQUENCE [LARGE SCALE GENOMIC DNA]</scope>
    <source>
        <strain evidence="4">AK93</strain>
    </source>
</reference>
<dbReference type="OrthoDB" id="4191603at2"/>
<feature type="binding site" evidence="2">
    <location>
        <position position="209"/>
    </location>
    <ligand>
        <name>Mg(2+)</name>
        <dbReference type="ChEBI" id="CHEBI:18420"/>
    </ligand>
</feature>
<keyword evidence="1 2" id="KW-0808">Transferase</keyword>
<dbReference type="FunFam" id="3.40.1180.10:FF:000001">
    <property type="entry name" value="(2E,6E)-farnesyl-diphosphate-specific ditrans,polycis-undecaprenyl-diphosphate synthase"/>
    <property type="match status" value="1"/>
</dbReference>
<comment type="function">
    <text evidence="2">Catalyzes the sequential condensation of isopentenyl diphosphate (IPP) with (2E,6E)-farnesyl diphosphate (E,E-FPP) to yield (2Z,6Z,10Z,14Z,18Z,22Z,26Z,30Z,34E,38E)-undecaprenyl diphosphate (di-trans,octa-cis-UPP). UPP is the precursor of glycosyl carrier lipid in the biosynthesis of bacterial cell wall polysaccharide components such as peptidoglycan and lipopolysaccharide.</text>
</comment>
<dbReference type="Pfam" id="PF01255">
    <property type="entry name" value="Prenyltransf"/>
    <property type="match status" value="1"/>
</dbReference>
<feature type="binding site" evidence="2">
    <location>
        <begin position="67"/>
        <end position="69"/>
    </location>
    <ligand>
        <name>substrate</name>
    </ligand>
</feature>
<dbReference type="RefSeq" id="WP_116302703.1">
    <property type="nucleotide sequence ID" value="NZ_NFZV01000013.1"/>
</dbReference>
<dbReference type="GO" id="GO:0000287">
    <property type="term" value="F:magnesium ion binding"/>
    <property type="evidence" value="ECO:0007669"/>
    <property type="project" value="UniProtKB-UniRule"/>
</dbReference>
<proteinExistence type="inferred from homology"/>
<dbReference type="GO" id="GO:0008834">
    <property type="term" value="F:ditrans,polycis-undecaprenyl-diphosphate synthase [(2E,6E)-farnesyl-diphosphate specific] activity"/>
    <property type="evidence" value="ECO:0007669"/>
    <property type="project" value="UniProtKB-UniRule"/>
</dbReference>
<dbReference type="EC" id="2.5.1.31" evidence="2"/>
<keyword evidence="2" id="KW-0961">Cell wall biogenesis/degradation</keyword>